<dbReference type="EMBL" id="CP075371">
    <property type="protein sequence ID" value="QVT81873.1"/>
    <property type="molecule type" value="Genomic_DNA"/>
</dbReference>
<evidence type="ECO:0000313" key="3">
    <source>
        <dbReference type="Proteomes" id="UP000679307"/>
    </source>
</evidence>
<evidence type="ECO:0000313" key="2">
    <source>
        <dbReference type="EMBL" id="QVT81873.1"/>
    </source>
</evidence>
<accession>A0ABX8ES11</accession>
<evidence type="ECO:0008006" key="4">
    <source>
        <dbReference type="Google" id="ProtNLM"/>
    </source>
</evidence>
<gene>
    <name evidence="2" type="ORF">ENKNEFLB_04292</name>
</gene>
<reference evidence="2 3" key="1">
    <citation type="submission" date="2021-05" db="EMBL/GenBank/DDBJ databases">
        <title>Complete genome of Nocardioides aquaticus KCTC 9944T isolated from meromictic and hypersaline Ekho Lake, Antarctica.</title>
        <authorList>
            <person name="Hwang K."/>
            <person name="Kim K.M."/>
            <person name="Choe H."/>
        </authorList>
    </citation>
    <scope>NUCLEOTIDE SEQUENCE [LARGE SCALE GENOMIC DNA]</scope>
    <source>
        <strain evidence="2 3">KCTC 9944</strain>
    </source>
</reference>
<dbReference type="Proteomes" id="UP000679307">
    <property type="component" value="Chromosome"/>
</dbReference>
<organism evidence="2 3">
    <name type="scientific">Nocardioides aquaticus</name>
    <dbReference type="NCBI Taxonomy" id="160826"/>
    <lineage>
        <taxon>Bacteria</taxon>
        <taxon>Bacillati</taxon>
        <taxon>Actinomycetota</taxon>
        <taxon>Actinomycetes</taxon>
        <taxon>Propionibacteriales</taxon>
        <taxon>Nocardioidaceae</taxon>
        <taxon>Nocardioides</taxon>
    </lineage>
</organism>
<proteinExistence type="predicted"/>
<feature type="compositionally biased region" description="Low complexity" evidence="1">
    <location>
        <begin position="37"/>
        <end position="51"/>
    </location>
</feature>
<sequence length="215" mass="22743">MTPVRGRVVGLVVVPALLGLGGGWVLAGLDARSDAAAGPASPLAASSPSVPVTTEEPYAADGGPPALAVDLDYRDRRLGTRPFGWTYEAPAGWVATDIGAGETKLVPPDGVENGYGMRVKLVSERVAPAQMVEQKLAALEAGYPDVTVRGSSPDTLAVSYRSLPENWRRFNTFRWFTRPSSTEAVVEVSVFGRERDLPGLDDLLDQVAASLRPVG</sequence>
<name>A0ABX8ES11_9ACTN</name>
<protein>
    <recommendedName>
        <fullName evidence="4">DUF1795 domain-containing protein</fullName>
    </recommendedName>
</protein>
<keyword evidence="3" id="KW-1185">Reference proteome</keyword>
<feature type="region of interest" description="Disordered" evidence="1">
    <location>
        <begin position="37"/>
        <end position="63"/>
    </location>
</feature>
<evidence type="ECO:0000256" key="1">
    <source>
        <dbReference type="SAM" id="MobiDB-lite"/>
    </source>
</evidence>